<dbReference type="GO" id="GO:0004386">
    <property type="term" value="F:helicase activity"/>
    <property type="evidence" value="ECO:0007669"/>
    <property type="project" value="UniProtKB-KW"/>
</dbReference>
<evidence type="ECO:0000256" key="1">
    <source>
        <dbReference type="SAM" id="MobiDB-lite"/>
    </source>
</evidence>
<keyword evidence="4" id="KW-1185">Reference proteome</keyword>
<keyword evidence="2" id="KW-0347">Helicase</keyword>
<gene>
    <name evidence="2" type="ORF">ZHAS_00016130</name>
</gene>
<feature type="region of interest" description="Disordered" evidence="1">
    <location>
        <begin position="1"/>
        <end position="24"/>
    </location>
</feature>
<name>A0A084WCR9_ANOSI</name>
<reference evidence="2 4" key="1">
    <citation type="journal article" date="2014" name="BMC Genomics">
        <title>Genome sequence of Anopheles sinensis provides insight into genetics basis of mosquito competence for malaria parasites.</title>
        <authorList>
            <person name="Zhou D."/>
            <person name="Zhang D."/>
            <person name="Ding G."/>
            <person name="Shi L."/>
            <person name="Hou Q."/>
            <person name="Ye Y."/>
            <person name="Xu Y."/>
            <person name="Zhou H."/>
            <person name="Xiong C."/>
            <person name="Li S."/>
            <person name="Yu J."/>
            <person name="Hong S."/>
            <person name="Yu X."/>
            <person name="Zou P."/>
            <person name="Chen C."/>
            <person name="Chang X."/>
            <person name="Wang W."/>
            <person name="Lv Y."/>
            <person name="Sun Y."/>
            <person name="Ma L."/>
            <person name="Shen B."/>
            <person name="Zhu C."/>
        </authorList>
    </citation>
    <scope>NUCLEOTIDE SEQUENCE [LARGE SCALE GENOMIC DNA]</scope>
</reference>
<dbReference type="Proteomes" id="UP000030765">
    <property type="component" value="Unassembled WGS sequence"/>
</dbReference>
<proteinExistence type="predicted"/>
<dbReference type="EnsemblMetazoa" id="ASIC016130-RA">
    <property type="protein sequence ID" value="ASIC016130-PA"/>
    <property type="gene ID" value="ASIC016130"/>
</dbReference>
<dbReference type="VEuPathDB" id="VectorBase:ASIC016130"/>
<accession>A0A084WCR9</accession>
<keyword evidence="2" id="KW-0378">Hydrolase</keyword>
<evidence type="ECO:0000313" key="4">
    <source>
        <dbReference type="Proteomes" id="UP000030765"/>
    </source>
</evidence>
<keyword evidence="2" id="KW-0067">ATP-binding</keyword>
<dbReference type="EMBL" id="ATLV01022857">
    <property type="status" value="NOT_ANNOTATED_CDS"/>
    <property type="molecule type" value="Genomic_DNA"/>
</dbReference>
<evidence type="ECO:0000313" key="2">
    <source>
        <dbReference type="EMBL" id="KFB48013.1"/>
    </source>
</evidence>
<reference evidence="3" key="2">
    <citation type="submission" date="2020-05" db="UniProtKB">
        <authorList>
            <consortium name="EnsemblMetazoa"/>
        </authorList>
    </citation>
    <scope>IDENTIFICATION</scope>
</reference>
<dbReference type="AlphaFoldDB" id="A0A084WCR9"/>
<dbReference type="EMBL" id="KE525337">
    <property type="protein sequence ID" value="KFB48013.1"/>
    <property type="molecule type" value="Genomic_DNA"/>
</dbReference>
<protein>
    <submittedName>
        <fullName evidence="2 3">DNA helicase B</fullName>
    </submittedName>
</protein>
<organism evidence="2">
    <name type="scientific">Anopheles sinensis</name>
    <name type="common">Mosquito</name>
    <dbReference type="NCBI Taxonomy" id="74873"/>
    <lineage>
        <taxon>Eukaryota</taxon>
        <taxon>Metazoa</taxon>
        <taxon>Ecdysozoa</taxon>
        <taxon>Arthropoda</taxon>
        <taxon>Hexapoda</taxon>
        <taxon>Insecta</taxon>
        <taxon>Pterygota</taxon>
        <taxon>Neoptera</taxon>
        <taxon>Endopterygota</taxon>
        <taxon>Diptera</taxon>
        <taxon>Nematocera</taxon>
        <taxon>Culicoidea</taxon>
        <taxon>Culicidae</taxon>
        <taxon>Anophelinae</taxon>
        <taxon>Anopheles</taxon>
    </lineage>
</organism>
<sequence>MEPADVLGSGDTGGGEPVIQAQEEPFKVGGVHDWRGKARLCEGEIAWRRCNGGDVVDERRGRLAFSDVRGGLRRSP</sequence>
<keyword evidence="2" id="KW-0547">Nucleotide-binding</keyword>
<evidence type="ECO:0000313" key="3">
    <source>
        <dbReference type="EnsemblMetazoa" id="ASIC016130-PA"/>
    </source>
</evidence>